<organism evidence="2 3">
    <name type="scientific">Candida verbasci</name>
    <dbReference type="NCBI Taxonomy" id="1227364"/>
    <lineage>
        <taxon>Eukaryota</taxon>
        <taxon>Fungi</taxon>
        <taxon>Dikarya</taxon>
        <taxon>Ascomycota</taxon>
        <taxon>Saccharomycotina</taxon>
        <taxon>Pichiomycetes</taxon>
        <taxon>Debaryomycetaceae</taxon>
        <taxon>Candida/Lodderomyces clade</taxon>
        <taxon>Candida</taxon>
    </lineage>
</organism>
<evidence type="ECO:0000259" key="1">
    <source>
        <dbReference type="PROSITE" id="PS50280"/>
    </source>
</evidence>
<protein>
    <recommendedName>
        <fullName evidence="1">SET domain-containing protein</fullName>
    </recommendedName>
</protein>
<dbReference type="OrthoDB" id="5945798at2759"/>
<comment type="caution">
    <text evidence="2">The sequence shown here is derived from an EMBL/GenBank/DDBJ whole genome shotgun (WGS) entry which is preliminary data.</text>
</comment>
<dbReference type="Gene3D" id="2.170.270.10">
    <property type="entry name" value="SET domain"/>
    <property type="match status" value="1"/>
</dbReference>
<name>A0A9W4TRN9_9ASCO</name>
<dbReference type="PROSITE" id="PS50280">
    <property type="entry name" value="SET"/>
    <property type="match status" value="1"/>
</dbReference>
<evidence type="ECO:0000313" key="3">
    <source>
        <dbReference type="Proteomes" id="UP001152885"/>
    </source>
</evidence>
<dbReference type="InterPro" id="IPR046341">
    <property type="entry name" value="SET_dom_sf"/>
</dbReference>
<gene>
    <name evidence="2" type="ORF">CANVERA_P0258</name>
</gene>
<dbReference type="SUPFAM" id="SSF82199">
    <property type="entry name" value="SET domain"/>
    <property type="match status" value="1"/>
</dbReference>
<dbReference type="InterPro" id="IPR050869">
    <property type="entry name" value="H3K4_H4K5_MeTrfase"/>
</dbReference>
<dbReference type="PANTHER" id="PTHR12197">
    <property type="entry name" value="HISTONE-LYSINE N-METHYLTRANSFERASE SMYD"/>
    <property type="match status" value="1"/>
</dbReference>
<dbReference type="InterPro" id="IPR001214">
    <property type="entry name" value="SET_dom"/>
</dbReference>
<evidence type="ECO:0000313" key="2">
    <source>
        <dbReference type="EMBL" id="CAI5755742.1"/>
    </source>
</evidence>
<dbReference type="GO" id="GO:0005634">
    <property type="term" value="C:nucleus"/>
    <property type="evidence" value="ECO:0007669"/>
    <property type="project" value="TreeGrafter"/>
</dbReference>
<dbReference type="AlphaFoldDB" id="A0A9W4TRN9"/>
<sequence>MVANSQTLNKLIDNFTTTDIYRFPNDENSKREFYDTISNEQIEVFNKSKHPGLRGLICKTDFNVGSSIMELNTTAVVFYNDNSPIPSFIKEYENHLSSNFSTNKEILNLTVRCLLIYLEDSEFRNKFNNLCTHQKEIRLNHDMNSIVEILKQPIVTILSKFFKQYNITNSNVSYKSFKFINDIISILLMNYSSLYNYEESNIGIYLDPNFALINHSCMPNSFQLEENGKYLLINSLPMKVNDEITVTYVKLGLPKEIRKFQLNSRFFFNCQCQLCKLNYDPFFKLQCDKCGDKIKSSSLHGILATPNFIMKQDRCLKCNNQLNMDKYYKNLAIRNFFISMFFHGDQYMELNDELYFKAVSKELLRLVDTTAIKICIKNLSNSIDEFKIPENRVNLTQELMEQILNDKIFPLYTFPFNKIIFDLINNDDIIEKLKYQLRYQFLVNIPSDLSKQLIFDEYLYMDIAEMLHYLLNQNLTFIPIEYLCQCCYFLYKQVKSTYVEDQLVDVQRVHPDLPKVSPHESLKKLFKFANVNLIFESKNESYLIHNALGELVPIFYTSDSDDCL</sequence>
<dbReference type="PANTHER" id="PTHR12197:SF251">
    <property type="entry name" value="EG:BACR7C10.4 PROTEIN"/>
    <property type="match status" value="1"/>
</dbReference>
<dbReference type="Proteomes" id="UP001152885">
    <property type="component" value="Unassembled WGS sequence"/>
</dbReference>
<proteinExistence type="predicted"/>
<dbReference type="CDD" id="cd20071">
    <property type="entry name" value="SET_SMYD"/>
    <property type="match status" value="1"/>
</dbReference>
<dbReference type="Pfam" id="PF00856">
    <property type="entry name" value="SET"/>
    <property type="match status" value="1"/>
</dbReference>
<dbReference type="EMBL" id="CANTUO010000001">
    <property type="protein sequence ID" value="CAI5755742.1"/>
    <property type="molecule type" value="Genomic_DNA"/>
</dbReference>
<accession>A0A9W4TRN9</accession>
<reference evidence="2" key="1">
    <citation type="submission" date="2022-12" db="EMBL/GenBank/DDBJ databases">
        <authorList>
            <person name="Brejova B."/>
        </authorList>
    </citation>
    <scope>NUCLEOTIDE SEQUENCE</scope>
</reference>
<feature type="domain" description="SET" evidence="1">
    <location>
        <begin position="40"/>
        <end position="249"/>
    </location>
</feature>
<keyword evidence="3" id="KW-1185">Reference proteome</keyword>